<evidence type="ECO:0000259" key="8">
    <source>
        <dbReference type="PROSITE" id="PS51839"/>
    </source>
</evidence>
<dbReference type="SUPFAM" id="SSF54862">
    <property type="entry name" value="4Fe-4S ferredoxins"/>
    <property type="match status" value="1"/>
</dbReference>
<dbReference type="PANTHER" id="PTHR11615">
    <property type="entry name" value="NITRATE, FORMATE, IRON DEHYDROGENASE"/>
    <property type="match status" value="1"/>
</dbReference>
<protein>
    <submittedName>
        <fullName evidence="9">Hydrogenase, Fe-only</fullName>
        <ecNumber evidence="9">1.12.7.2</ecNumber>
    </submittedName>
</protein>
<dbReference type="Gene3D" id="3.30.70.20">
    <property type="match status" value="1"/>
</dbReference>
<dbReference type="InterPro" id="IPR003149">
    <property type="entry name" value="Fe_hydrogenase_ssu"/>
</dbReference>
<feature type="domain" description="4Fe-4S ferredoxin-type" evidence="7">
    <location>
        <begin position="158"/>
        <end position="188"/>
    </location>
</feature>
<proteinExistence type="predicted"/>
<sequence>MAGNPAEHEDKAMVSIKINNKEMKVPKGISVVEAAHEAGVKIPTLCHLDLHDIKMVNKTASCRVCMVELVDSRSNRNKLVPACVTKVSDGMEVLTSTLRAITARRMSVELLLSNHPNECFTCPRNLECELQALAQELKVRHIPWEGERMDYPKDMSSDAIVKDPDKCIYCRRCETMCNEVQTCGILSGISRGFNAFVGPAFNIPMVESSCTYCGQCVQVCPTAALTEVYHVDKVWEALNDPDKHVIVQTAPAIRVALGEMFHMEPGTIVTGKMVSALRAMGFNGVFDTNFGADLTIMEEASELIYRIKENKTLPILTSCCPAWVKFIEHQFPELLDVPSTCKSPHIMFGTIAKTYYAEKNGIDPDNIVVVSIMPCIAKKAEAKRPELTKDEHNNVDIVVTTRELGYMIKEAGIDFESLPDSDFDMPLGEHTGAAVMFGTTGGVIEAAIRTAHEWMTGKELEKVEFDQLRGADGLRKAEVQVGDKVLRIGIASGLGNARTLLEDIRDGKDHYDAIEIMACPGGCIAGGGQPYHHGNFEIVKKRQEAIYREDKNRKMRKSHENPEILKLYKEYLGEPFGETAHRLLHTHFEERERI</sequence>
<dbReference type="InterPro" id="IPR050340">
    <property type="entry name" value="Cytosolic_Fe-S_CAF"/>
</dbReference>
<dbReference type="EMBL" id="LGTC01000001">
    <property type="protein sequence ID" value="KNY28796.1"/>
    <property type="molecule type" value="Genomic_DNA"/>
</dbReference>
<dbReference type="Pfam" id="PF02906">
    <property type="entry name" value="Fe_hyd_lg_C"/>
    <property type="match status" value="1"/>
</dbReference>
<organism evidence="9 10">
    <name type="scientific">Pseudobacteroides cellulosolvens ATCC 35603 = DSM 2933</name>
    <dbReference type="NCBI Taxonomy" id="398512"/>
    <lineage>
        <taxon>Bacteria</taxon>
        <taxon>Bacillati</taxon>
        <taxon>Bacillota</taxon>
        <taxon>Clostridia</taxon>
        <taxon>Eubacteriales</taxon>
        <taxon>Oscillospiraceae</taxon>
        <taxon>Pseudobacteroides</taxon>
    </lineage>
</organism>
<dbReference type="PROSITE" id="PS00198">
    <property type="entry name" value="4FE4S_FER_1"/>
    <property type="match status" value="1"/>
</dbReference>
<dbReference type="Gene3D" id="4.10.260.20">
    <property type="entry name" value="Iron hydrogenase, small subunit"/>
    <property type="match status" value="1"/>
</dbReference>
<dbReference type="STRING" id="398512.Bccel_4070"/>
<evidence type="ECO:0000256" key="4">
    <source>
        <dbReference type="ARBA" id="ARBA00023004"/>
    </source>
</evidence>
<dbReference type="Pfam" id="PF02256">
    <property type="entry name" value="Fe_hyd_SSU"/>
    <property type="match status" value="1"/>
</dbReference>
<dbReference type="eggNOG" id="COG3383">
    <property type="taxonomic scope" value="Bacteria"/>
</dbReference>
<dbReference type="Pfam" id="PF00037">
    <property type="entry name" value="Fer4"/>
    <property type="match status" value="1"/>
</dbReference>
<keyword evidence="2" id="KW-0479">Metal-binding</keyword>
<dbReference type="PROSITE" id="PS51379">
    <property type="entry name" value="4FE4S_FER_2"/>
    <property type="match status" value="2"/>
</dbReference>
<dbReference type="SUPFAM" id="SSF53920">
    <property type="entry name" value="Fe-only hydrogenase"/>
    <property type="match status" value="1"/>
</dbReference>
<dbReference type="NCBIfam" id="NF040763">
    <property type="entry name" value="FeFe_hydrog_A6"/>
    <property type="match status" value="1"/>
</dbReference>
<evidence type="ECO:0000313" key="9">
    <source>
        <dbReference type="EMBL" id="KNY28796.1"/>
    </source>
</evidence>
<evidence type="ECO:0000259" key="6">
    <source>
        <dbReference type="PROSITE" id="PS51085"/>
    </source>
</evidence>
<dbReference type="InterPro" id="IPR013352">
    <property type="entry name" value="Fe_hydrogenase_subset"/>
</dbReference>
<dbReference type="Gene3D" id="3.40.950.10">
    <property type="entry name" value="Fe-only Hydrogenase (Larger Subunit), Chain L, domain 3"/>
    <property type="match status" value="1"/>
</dbReference>
<dbReference type="GO" id="GO:0008901">
    <property type="term" value="F:ferredoxin hydrogenase activity"/>
    <property type="evidence" value="ECO:0007669"/>
    <property type="project" value="UniProtKB-EC"/>
</dbReference>
<evidence type="ECO:0000259" key="7">
    <source>
        <dbReference type="PROSITE" id="PS51379"/>
    </source>
</evidence>
<dbReference type="NCBIfam" id="TIGR02512">
    <property type="entry name" value="FeFe_hydrog_A"/>
    <property type="match status" value="1"/>
</dbReference>
<evidence type="ECO:0000256" key="1">
    <source>
        <dbReference type="ARBA" id="ARBA00022485"/>
    </source>
</evidence>
<dbReference type="InterPro" id="IPR049830">
    <property type="entry name" value="HndD"/>
</dbReference>
<dbReference type="AlphaFoldDB" id="A0A0L6JSI9"/>
<dbReference type="SUPFAM" id="SSF54292">
    <property type="entry name" value="2Fe-2S ferredoxin-like"/>
    <property type="match status" value="1"/>
</dbReference>
<gene>
    <name evidence="9" type="ORF">Bccel_4070</name>
</gene>
<feature type="domain" description="2Fe-2S ferredoxin-type" evidence="6">
    <location>
        <begin position="12"/>
        <end position="99"/>
    </location>
</feature>
<dbReference type="Proteomes" id="UP000036923">
    <property type="component" value="Unassembled WGS sequence"/>
</dbReference>
<dbReference type="EC" id="1.12.7.2" evidence="9"/>
<dbReference type="Gene3D" id="3.10.20.740">
    <property type="match status" value="1"/>
</dbReference>
<comment type="caution">
    <text evidence="9">The sequence shown here is derived from an EMBL/GenBank/DDBJ whole genome shotgun (WGS) entry which is preliminary data.</text>
</comment>
<dbReference type="InterPro" id="IPR019574">
    <property type="entry name" value="NADH_UbQ_OxRdtase_Gsu_4Fe4S-bd"/>
</dbReference>
<dbReference type="OrthoDB" id="9805142at2"/>
<feature type="domain" description="4Fe-4S His(Cys)3-ligated-type" evidence="8">
    <location>
        <begin position="99"/>
        <end position="138"/>
    </location>
</feature>
<dbReference type="eggNOG" id="COG4624">
    <property type="taxonomic scope" value="Bacteria"/>
</dbReference>
<accession>A0A0L6JSI9</accession>
<keyword evidence="4" id="KW-0408">Iron</keyword>
<evidence type="ECO:0000256" key="3">
    <source>
        <dbReference type="ARBA" id="ARBA00022737"/>
    </source>
</evidence>
<dbReference type="RefSeq" id="WP_036936214.1">
    <property type="nucleotide sequence ID" value="NZ_JQKC01000002.1"/>
</dbReference>
<dbReference type="InterPro" id="IPR004108">
    <property type="entry name" value="Fe_hydrogenase_lsu_C"/>
</dbReference>
<dbReference type="InterPro" id="IPR036991">
    <property type="entry name" value="Fe_hydrogenase_ssu_sf"/>
</dbReference>
<dbReference type="PROSITE" id="PS51839">
    <property type="entry name" value="4FE4S_HC3"/>
    <property type="match status" value="1"/>
</dbReference>
<dbReference type="SMART" id="SM00929">
    <property type="entry name" value="NADH-G_4Fe-4S_3"/>
    <property type="match status" value="1"/>
</dbReference>
<dbReference type="GO" id="GO:0005506">
    <property type="term" value="F:iron ion binding"/>
    <property type="evidence" value="ECO:0007669"/>
    <property type="project" value="InterPro"/>
</dbReference>
<dbReference type="SMART" id="SM00902">
    <property type="entry name" value="Fe_hyd_SSU"/>
    <property type="match status" value="1"/>
</dbReference>
<dbReference type="InterPro" id="IPR036010">
    <property type="entry name" value="2Fe-2S_ferredoxin-like_sf"/>
</dbReference>
<evidence type="ECO:0000313" key="10">
    <source>
        <dbReference type="Proteomes" id="UP000036923"/>
    </source>
</evidence>
<dbReference type="InterPro" id="IPR017900">
    <property type="entry name" value="4Fe4S_Fe_S_CS"/>
</dbReference>
<feature type="domain" description="4Fe-4S ferredoxin-type" evidence="7">
    <location>
        <begin position="201"/>
        <end position="230"/>
    </location>
</feature>
<dbReference type="PATRIC" id="fig|398512.5.peg.4256"/>
<evidence type="ECO:0000256" key="2">
    <source>
        <dbReference type="ARBA" id="ARBA00022723"/>
    </source>
</evidence>
<keyword evidence="5" id="KW-0411">Iron-sulfur</keyword>
<dbReference type="FunFam" id="4.10.260.20:FF:000001">
    <property type="entry name" value="NADP-reducing hydrogenase subunit HndD"/>
    <property type="match status" value="1"/>
</dbReference>
<dbReference type="CDD" id="cd00207">
    <property type="entry name" value="fer2"/>
    <property type="match status" value="1"/>
</dbReference>
<name>A0A0L6JSI9_9FIRM</name>
<dbReference type="FunFam" id="3.30.70.20:FF:000035">
    <property type="entry name" value="Iron hydrogenase 1"/>
    <property type="match status" value="1"/>
</dbReference>
<dbReference type="PROSITE" id="PS51085">
    <property type="entry name" value="2FE2S_FER_2"/>
    <property type="match status" value="1"/>
</dbReference>
<dbReference type="InterPro" id="IPR017896">
    <property type="entry name" value="4Fe4S_Fe-S-bd"/>
</dbReference>
<dbReference type="Gene3D" id="3.40.50.1780">
    <property type="match status" value="1"/>
</dbReference>
<keyword evidence="10" id="KW-1185">Reference proteome</keyword>
<keyword evidence="3" id="KW-0677">Repeat</keyword>
<dbReference type="GO" id="GO:0051539">
    <property type="term" value="F:4 iron, 4 sulfur cluster binding"/>
    <property type="evidence" value="ECO:0007669"/>
    <property type="project" value="UniProtKB-KW"/>
</dbReference>
<dbReference type="Pfam" id="PF10588">
    <property type="entry name" value="NADH-G_4Fe-4S_3"/>
    <property type="match status" value="1"/>
</dbReference>
<keyword evidence="9" id="KW-0560">Oxidoreductase</keyword>
<dbReference type="Pfam" id="PF13510">
    <property type="entry name" value="Fer2_4"/>
    <property type="match status" value="1"/>
</dbReference>
<keyword evidence="1" id="KW-0004">4Fe-4S</keyword>
<evidence type="ECO:0000256" key="5">
    <source>
        <dbReference type="ARBA" id="ARBA00023014"/>
    </source>
</evidence>
<dbReference type="InterPro" id="IPR009016">
    <property type="entry name" value="Fe_hydrogenase"/>
</dbReference>
<dbReference type="InterPro" id="IPR001041">
    <property type="entry name" value="2Fe-2S_ferredoxin-type"/>
</dbReference>
<reference evidence="10" key="1">
    <citation type="submission" date="2015-07" db="EMBL/GenBank/DDBJ databases">
        <title>Near-Complete Genome Sequence of the Cellulolytic Bacterium Bacteroides (Pseudobacteroides) cellulosolvens ATCC 35603.</title>
        <authorList>
            <person name="Dassa B."/>
            <person name="Utturkar S.M."/>
            <person name="Klingeman D.M."/>
            <person name="Hurt R.A."/>
            <person name="Keller M."/>
            <person name="Xu J."/>
            <person name="Reddy Y.H.K."/>
            <person name="Borovok I."/>
            <person name="Grinberg I.R."/>
            <person name="Lamed R."/>
            <person name="Zhivin O."/>
            <person name="Bayer E.A."/>
            <person name="Brown S.D."/>
        </authorList>
    </citation>
    <scope>NUCLEOTIDE SEQUENCE [LARGE SCALE GENOMIC DNA]</scope>
    <source>
        <strain evidence="10">DSM 2933</strain>
    </source>
</reference>